<evidence type="ECO:0000259" key="2">
    <source>
        <dbReference type="Pfam" id="PF24883"/>
    </source>
</evidence>
<dbReference type="InterPro" id="IPR027417">
    <property type="entry name" value="P-loop_NTPase"/>
</dbReference>
<dbReference type="EMBL" id="MU007013">
    <property type="protein sequence ID" value="KAF2435274.1"/>
    <property type="molecule type" value="Genomic_DNA"/>
</dbReference>
<comment type="caution">
    <text evidence="3">The sequence shown here is derived from an EMBL/GenBank/DDBJ whole genome shotgun (WGS) entry which is preliminary data.</text>
</comment>
<proteinExistence type="predicted"/>
<dbReference type="PANTHER" id="PTHR10039:SF5">
    <property type="entry name" value="NACHT DOMAIN-CONTAINING PROTEIN"/>
    <property type="match status" value="1"/>
</dbReference>
<feature type="domain" description="Nephrocystin 3-like N-terminal" evidence="2">
    <location>
        <begin position="40"/>
        <end position="209"/>
    </location>
</feature>
<name>A0A9P4U215_9PEZI</name>
<organism evidence="3 4">
    <name type="scientific">Tothia fuscella</name>
    <dbReference type="NCBI Taxonomy" id="1048955"/>
    <lineage>
        <taxon>Eukaryota</taxon>
        <taxon>Fungi</taxon>
        <taxon>Dikarya</taxon>
        <taxon>Ascomycota</taxon>
        <taxon>Pezizomycotina</taxon>
        <taxon>Dothideomycetes</taxon>
        <taxon>Pleosporomycetidae</taxon>
        <taxon>Venturiales</taxon>
        <taxon>Cylindrosympodiaceae</taxon>
        <taxon>Tothia</taxon>
    </lineage>
</organism>
<keyword evidence="1" id="KW-0677">Repeat</keyword>
<dbReference type="SUPFAM" id="SSF52540">
    <property type="entry name" value="P-loop containing nucleoside triphosphate hydrolases"/>
    <property type="match status" value="1"/>
</dbReference>
<dbReference type="InterPro" id="IPR056884">
    <property type="entry name" value="NPHP3-like_N"/>
</dbReference>
<reference evidence="3" key="1">
    <citation type="journal article" date="2020" name="Stud. Mycol.">
        <title>101 Dothideomycetes genomes: a test case for predicting lifestyles and emergence of pathogens.</title>
        <authorList>
            <person name="Haridas S."/>
            <person name="Albert R."/>
            <person name="Binder M."/>
            <person name="Bloem J."/>
            <person name="Labutti K."/>
            <person name="Salamov A."/>
            <person name="Andreopoulos B."/>
            <person name="Baker S."/>
            <person name="Barry K."/>
            <person name="Bills G."/>
            <person name="Bluhm B."/>
            <person name="Cannon C."/>
            <person name="Castanera R."/>
            <person name="Culley D."/>
            <person name="Daum C."/>
            <person name="Ezra D."/>
            <person name="Gonzalez J."/>
            <person name="Henrissat B."/>
            <person name="Kuo A."/>
            <person name="Liang C."/>
            <person name="Lipzen A."/>
            <person name="Lutzoni F."/>
            <person name="Magnuson J."/>
            <person name="Mondo S."/>
            <person name="Nolan M."/>
            <person name="Ohm R."/>
            <person name="Pangilinan J."/>
            <person name="Park H.-J."/>
            <person name="Ramirez L."/>
            <person name="Alfaro M."/>
            <person name="Sun H."/>
            <person name="Tritt A."/>
            <person name="Yoshinaga Y."/>
            <person name="Zwiers L.-H."/>
            <person name="Turgeon B."/>
            <person name="Goodwin S."/>
            <person name="Spatafora J."/>
            <person name="Crous P."/>
            <person name="Grigoriev I."/>
        </authorList>
    </citation>
    <scope>NUCLEOTIDE SEQUENCE</scope>
    <source>
        <strain evidence="3">CBS 130266</strain>
    </source>
</reference>
<dbReference type="AlphaFoldDB" id="A0A9P4U215"/>
<dbReference type="Proteomes" id="UP000800235">
    <property type="component" value="Unassembled WGS sequence"/>
</dbReference>
<sequence>MSSLWFPSILERKDTIKENYSDTFAWVWKDPKPTQKPWADFRAFLQEAGGLCWITGKAGSGKSTLMKYINKSQELSQELDIWRHGKALIHFSFYFWYNGTPEQKSEKGVLLSLLHQILSTSNELIHVAFKERVRAMAVNTSPPSSFHLNTPELKRVSLAILQQLSETRFFISVDGLDEYSRDGGSFTEVAQFFLSFLQLGNVKLVLSSRPEREFETEFQRLPRLRLHDLTLSDIQKYTREKLSHHSRLRQLQLVDPDRCERLLADLVEASAGVFLWVCVVVTSLLIGLNNGQFLDDLEVELTRLPTELNELYEKTLERVPQKYQAKAALMMEIVRVGTENGCVLSAMVLSWALETKRNVLQNTQAFSNDEIVRRYDTLLAQTQSHTLGLIEIRENNGIGQGDYNKNRAQLSLVESPEADIADWTNIPESLHGIVFCALHWARPAGHEGNIFIEELDKTMIHVLCNTRQGLESLVRAKLDPRNRFKLEPQQKAWLLFHALNPGNISAKLPGSLPVYPGVVEALLKIDADPNTTVFVFSQAFDWPQAQYNMTPWSVLLSELARYRSLSLSTLEAIKSLIDHGADPNVVVNFDGGGMNSVFHQQSVLRFFKLALHGMNNHPVNKPRTSHIEAITQIIGELEARSAVEQEWQDGVLIIDTSKPAVLSAIQ</sequence>
<dbReference type="PANTHER" id="PTHR10039">
    <property type="entry name" value="AMELOGENIN"/>
    <property type="match status" value="1"/>
</dbReference>
<evidence type="ECO:0000313" key="3">
    <source>
        <dbReference type="EMBL" id="KAF2435274.1"/>
    </source>
</evidence>
<dbReference type="Gene3D" id="3.40.50.300">
    <property type="entry name" value="P-loop containing nucleotide triphosphate hydrolases"/>
    <property type="match status" value="1"/>
</dbReference>
<protein>
    <recommendedName>
        <fullName evidence="2">Nephrocystin 3-like N-terminal domain-containing protein</fullName>
    </recommendedName>
</protein>
<dbReference type="OrthoDB" id="443402at2759"/>
<dbReference type="Pfam" id="PF24883">
    <property type="entry name" value="NPHP3_N"/>
    <property type="match status" value="1"/>
</dbReference>
<keyword evidence="4" id="KW-1185">Reference proteome</keyword>
<evidence type="ECO:0000256" key="1">
    <source>
        <dbReference type="ARBA" id="ARBA00022737"/>
    </source>
</evidence>
<gene>
    <name evidence="3" type="ORF">EJ08DRAFT_692541</name>
</gene>
<evidence type="ECO:0000313" key="4">
    <source>
        <dbReference type="Proteomes" id="UP000800235"/>
    </source>
</evidence>
<accession>A0A9P4U215</accession>